<evidence type="ECO:0000313" key="10">
    <source>
        <dbReference type="EMBL" id="MBB4750160.1"/>
    </source>
</evidence>
<sequence>MRAVLAAAIKSARRRRLQSLVVFVVVLLSAATTLLAAALLIASGAPFDRAFTRQNGAHLNAVFAPSASAFDDPAVTAKAGPYPIVEATLSKGRQQRPPGLVAGRSEQSPAVDRLELTAGRWLTGTGQVVLSPITAGTTWRVGDRVTVRDVDLEVVGIASSVTATAAAWVWPGQTDVLGGAEQQVLYRLGDPSATLDLPGMTGSTRYELVKLQVEGRLKPMVPFVVAFAVLGLVMSTLIVVNVVAGAVVAGYRVIGVRKALGFTPGQIVAAYAGQILLVAVPAAVLGTVAGRLLSVPLLASANTAYSVIAAPSVPWWTDVLVLLGLTLLAGLAAAGPALRAGRLSATRAITVGRAPRGGHGFRIRRALAALPLPRPITFGLASPFARPARTAVTMVAILLGVTTVVFAAGLSKSLTELAAAGNRVEQVPILVAAGMHGPEPTADPEKIRTIIEAQPETAAVTAARETEARVPGSGLPLRIRAYQGDASWTGYPLLSGRWYANPGEAVAGARLLSSFGVRVGDELTVTTPGGRTTVRIVGEVFSNGSTAVMIMDAAGLSGSLALRGFEVGVTPGTDLHSYAATLNAAFGETAHAEISAETQENEIVTAMLALIATLTLLLTAVAGLGVLNTVVLETRERVHEIGVLKTLGMTPGQVRLMVISSMLLIGAAGGALAVPLGRLLHSWSLPIMGDAAGLTLPPAVLAVYRPAELVALAAAGMLLAAIGALVPAGWAARSRASTALRAE</sequence>
<dbReference type="EMBL" id="JACHNC010000001">
    <property type="protein sequence ID" value="MBB4750160.1"/>
    <property type="molecule type" value="Genomic_DNA"/>
</dbReference>
<evidence type="ECO:0000256" key="3">
    <source>
        <dbReference type="ARBA" id="ARBA00022692"/>
    </source>
</evidence>
<accession>A0A7W7HGM0</accession>
<keyword evidence="5 7" id="KW-0472">Membrane</keyword>
<dbReference type="InterPro" id="IPR003838">
    <property type="entry name" value="ABC3_permease_C"/>
</dbReference>
<evidence type="ECO:0000256" key="1">
    <source>
        <dbReference type="ARBA" id="ARBA00004651"/>
    </source>
</evidence>
<feature type="transmembrane region" description="Helical" evidence="7">
    <location>
        <begin position="603"/>
        <end position="627"/>
    </location>
</feature>
<keyword evidence="2" id="KW-1003">Cell membrane</keyword>
<gene>
    <name evidence="10" type="ORF">BJ964_004321</name>
</gene>
<feature type="transmembrane region" description="Helical" evidence="7">
    <location>
        <begin position="221"/>
        <end position="254"/>
    </location>
</feature>
<dbReference type="Pfam" id="PF12704">
    <property type="entry name" value="MacB_PCD"/>
    <property type="match status" value="1"/>
</dbReference>
<evidence type="ECO:0000259" key="9">
    <source>
        <dbReference type="Pfam" id="PF12704"/>
    </source>
</evidence>
<dbReference type="Proteomes" id="UP000590511">
    <property type="component" value="Unassembled WGS sequence"/>
</dbReference>
<evidence type="ECO:0000313" key="11">
    <source>
        <dbReference type="Proteomes" id="UP000590511"/>
    </source>
</evidence>
<protein>
    <submittedName>
        <fullName evidence="10">Putative ABC transport system permease protein</fullName>
    </submittedName>
</protein>
<feature type="transmembrane region" description="Helical" evidence="7">
    <location>
        <begin position="710"/>
        <end position="732"/>
    </location>
</feature>
<dbReference type="Pfam" id="PF02687">
    <property type="entry name" value="FtsX"/>
    <property type="match status" value="2"/>
</dbReference>
<feature type="transmembrane region" description="Helical" evidence="7">
    <location>
        <begin position="654"/>
        <end position="676"/>
    </location>
</feature>
<evidence type="ECO:0000256" key="6">
    <source>
        <dbReference type="ARBA" id="ARBA00038076"/>
    </source>
</evidence>
<keyword evidence="3 7" id="KW-0812">Transmembrane</keyword>
<evidence type="ECO:0000256" key="7">
    <source>
        <dbReference type="SAM" id="Phobius"/>
    </source>
</evidence>
<comment type="caution">
    <text evidence="10">The sequence shown here is derived from an EMBL/GenBank/DDBJ whole genome shotgun (WGS) entry which is preliminary data.</text>
</comment>
<evidence type="ECO:0000256" key="2">
    <source>
        <dbReference type="ARBA" id="ARBA00022475"/>
    </source>
</evidence>
<dbReference type="AlphaFoldDB" id="A0A7W7HGM0"/>
<evidence type="ECO:0000256" key="4">
    <source>
        <dbReference type="ARBA" id="ARBA00022989"/>
    </source>
</evidence>
<comment type="similarity">
    <text evidence="6">Belongs to the ABC-4 integral membrane protein family.</text>
</comment>
<keyword evidence="4 7" id="KW-1133">Transmembrane helix</keyword>
<dbReference type="InterPro" id="IPR050250">
    <property type="entry name" value="Macrolide_Exporter_MacB"/>
</dbReference>
<feature type="transmembrane region" description="Helical" evidence="7">
    <location>
        <begin position="319"/>
        <end position="338"/>
    </location>
</feature>
<feature type="domain" description="MacB-like periplasmic core" evidence="9">
    <location>
        <begin position="390"/>
        <end position="582"/>
    </location>
</feature>
<feature type="transmembrane region" description="Helical" evidence="7">
    <location>
        <begin position="275"/>
        <end position="299"/>
    </location>
</feature>
<feature type="domain" description="ABC3 transporter permease C-terminal" evidence="8">
    <location>
        <begin position="226"/>
        <end position="344"/>
    </location>
</feature>
<comment type="subcellular location">
    <subcellularLocation>
        <location evidence="1">Cell membrane</location>
        <topology evidence="1">Multi-pass membrane protein</topology>
    </subcellularLocation>
</comment>
<dbReference type="GO" id="GO:0005886">
    <property type="term" value="C:plasma membrane"/>
    <property type="evidence" value="ECO:0007669"/>
    <property type="project" value="UniProtKB-SubCell"/>
</dbReference>
<dbReference type="PANTHER" id="PTHR30572:SF4">
    <property type="entry name" value="ABC TRANSPORTER PERMEASE YTRF"/>
    <property type="match status" value="1"/>
</dbReference>
<dbReference type="RefSeq" id="WP_188122369.1">
    <property type="nucleotide sequence ID" value="NZ_BOMP01000029.1"/>
</dbReference>
<proteinExistence type="inferred from homology"/>
<organism evidence="10 11">
    <name type="scientific">Actinoplanes lobatus</name>
    <dbReference type="NCBI Taxonomy" id="113568"/>
    <lineage>
        <taxon>Bacteria</taxon>
        <taxon>Bacillati</taxon>
        <taxon>Actinomycetota</taxon>
        <taxon>Actinomycetes</taxon>
        <taxon>Micromonosporales</taxon>
        <taxon>Micromonosporaceae</taxon>
        <taxon>Actinoplanes</taxon>
    </lineage>
</organism>
<dbReference type="InterPro" id="IPR025857">
    <property type="entry name" value="MacB_PCD"/>
</dbReference>
<evidence type="ECO:0000259" key="8">
    <source>
        <dbReference type="Pfam" id="PF02687"/>
    </source>
</evidence>
<reference evidence="10 11" key="1">
    <citation type="submission" date="2020-08" db="EMBL/GenBank/DDBJ databases">
        <title>Sequencing the genomes of 1000 actinobacteria strains.</title>
        <authorList>
            <person name="Klenk H.-P."/>
        </authorList>
    </citation>
    <scope>NUCLEOTIDE SEQUENCE [LARGE SCALE GENOMIC DNA]</scope>
    <source>
        <strain evidence="10 11">DSM 43150</strain>
    </source>
</reference>
<feature type="transmembrane region" description="Helical" evidence="7">
    <location>
        <begin position="391"/>
        <end position="410"/>
    </location>
</feature>
<feature type="domain" description="ABC3 transporter permease C-terminal" evidence="8">
    <location>
        <begin position="614"/>
        <end position="728"/>
    </location>
</feature>
<name>A0A7W7HGM0_9ACTN</name>
<evidence type="ECO:0000256" key="5">
    <source>
        <dbReference type="ARBA" id="ARBA00023136"/>
    </source>
</evidence>
<dbReference type="PANTHER" id="PTHR30572">
    <property type="entry name" value="MEMBRANE COMPONENT OF TRANSPORTER-RELATED"/>
    <property type="match status" value="1"/>
</dbReference>
<dbReference type="GO" id="GO:0022857">
    <property type="term" value="F:transmembrane transporter activity"/>
    <property type="evidence" value="ECO:0007669"/>
    <property type="project" value="TreeGrafter"/>
</dbReference>